<dbReference type="KEGG" id="nneo:PQG83_20570"/>
<keyword evidence="3" id="KW-1185">Reference proteome</keyword>
<dbReference type="RefSeq" id="WP_312745125.1">
    <property type="nucleotide sequence ID" value="NZ_CP116968.1"/>
</dbReference>
<dbReference type="InterPro" id="IPR045175">
    <property type="entry name" value="M28_fam"/>
</dbReference>
<dbReference type="PANTHER" id="PTHR12147">
    <property type="entry name" value="METALLOPEPTIDASE M28 FAMILY MEMBER"/>
    <property type="match status" value="1"/>
</dbReference>
<dbReference type="GO" id="GO:0008235">
    <property type="term" value="F:metalloexopeptidase activity"/>
    <property type="evidence" value="ECO:0007669"/>
    <property type="project" value="InterPro"/>
</dbReference>
<dbReference type="PANTHER" id="PTHR12147:SF26">
    <property type="entry name" value="PEPTIDASE M28 DOMAIN-CONTAINING PROTEIN"/>
    <property type="match status" value="1"/>
</dbReference>
<protein>
    <submittedName>
        <fullName evidence="2">M28 family peptidase</fullName>
    </submittedName>
</protein>
<dbReference type="Pfam" id="PF04389">
    <property type="entry name" value="Peptidase_M28"/>
    <property type="match status" value="1"/>
</dbReference>
<reference evidence="2 3" key="1">
    <citation type="submission" date="2023-01" db="EMBL/GenBank/DDBJ databases">
        <title>Cultivation and genomic characterization of new, ubiquitous marine nitrite-oxidizing bacteria from the Nitrospirales.</title>
        <authorList>
            <person name="Mueller A.J."/>
            <person name="Daebeler A."/>
            <person name="Herbold C.W."/>
            <person name="Kirkegaard R.H."/>
            <person name="Daims H."/>
        </authorList>
    </citation>
    <scope>NUCLEOTIDE SEQUENCE [LARGE SCALE GENOMIC DNA]</scope>
    <source>
        <strain evidence="2 3">DK</strain>
    </source>
</reference>
<dbReference type="GO" id="GO:0006508">
    <property type="term" value="P:proteolysis"/>
    <property type="evidence" value="ECO:0007669"/>
    <property type="project" value="InterPro"/>
</dbReference>
<sequence length="513" mass="55747">MLRFPIVQMLIGLALTTPVLGFDPQPSSSPSIPLVIGNIIQDIRELSHPSYQGRQAGTDGSLQAADYLVDRFRSLGLQPANHVTKHEQDFHWLQQRFMTAVQLLEPSTLTLSLMGANGRPMTMSLVPGQEFLPILDSPSTRTTAKVVFVGYGVVDPARGIDEYQGMNVDNRIVLFLRGKPPSYPGWVTHEEKAAIAKERGAVGYLTVTGPLLGRYEARKGLGHGPLAIYGETPDNRPIPGAWIHGKLLDQALNAANDSLEALQQAANDIRTFRSRPLPILVQFHWDSHSQPGTLTNVIGMLPGRDQELREEVILIGAHRDHFGQQAGLLFPGADDNASGTSVMLELTRMLSQSAISPKRTVLFVSFDGEERGLLGSVLYVSHPAFPLDRTVAMINLDHLGAGDGTLTVGITRMDKMLAQQAADRAELGDKIHLYGYFPGGDHVPFFEAGVPTVTVVSSGRHPHFHQPSDTLESIQPANLAIATKFLFSLITLLADKPQAACPPQLTAKDLCPG</sequence>
<dbReference type="Proteomes" id="UP001302494">
    <property type="component" value="Chromosome"/>
</dbReference>
<dbReference type="Gene3D" id="3.40.630.10">
    <property type="entry name" value="Zn peptidases"/>
    <property type="match status" value="2"/>
</dbReference>
<proteinExistence type="predicted"/>
<gene>
    <name evidence="2" type="ORF">PQG83_20570</name>
</gene>
<dbReference type="AlphaFoldDB" id="A0AA96GIK5"/>
<dbReference type="InterPro" id="IPR007484">
    <property type="entry name" value="Peptidase_M28"/>
</dbReference>
<dbReference type="EMBL" id="CP116968">
    <property type="protein sequence ID" value="WNM62108.1"/>
    <property type="molecule type" value="Genomic_DNA"/>
</dbReference>
<name>A0AA96GIK5_9BACT</name>
<dbReference type="SUPFAM" id="SSF53187">
    <property type="entry name" value="Zn-dependent exopeptidases"/>
    <property type="match status" value="1"/>
</dbReference>
<feature type="domain" description="Peptidase M28" evidence="1">
    <location>
        <begin position="296"/>
        <end position="484"/>
    </location>
</feature>
<evidence type="ECO:0000259" key="1">
    <source>
        <dbReference type="Pfam" id="PF04389"/>
    </source>
</evidence>
<evidence type="ECO:0000313" key="2">
    <source>
        <dbReference type="EMBL" id="WNM62108.1"/>
    </source>
</evidence>
<evidence type="ECO:0000313" key="3">
    <source>
        <dbReference type="Proteomes" id="UP001302494"/>
    </source>
</evidence>
<dbReference type="Gene3D" id="3.50.30.30">
    <property type="match status" value="1"/>
</dbReference>
<dbReference type="InterPro" id="IPR046450">
    <property type="entry name" value="PA_dom_sf"/>
</dbReference>
<organism evidence="2 3">
    <name type="scientific">Candidatus Nitrospira neomarina</name>
    <dbReference type="NCBI Taxonomy" id="3020899"/>
    <lineage>
        <taxon>Bacteria</taxon>
        <taxon>Pseudomonadati</taxon>
        <taxon>Nitrospirota</taxon>
        <taxon>Nitrospiria</taxon>
        <taxon>Nitrospirales</taxon>
        <taxon>Nitrospiraceae</taxon>
        <taxon>Nitrospira</taxon>
    </lineage>
</organism>
<dbReference type="SUPFAM" id="SSF52025">
    <property type="entry name" value="PA domain"/>
    <property type="match status" value="1"/>
</dbReference>
<accession>A0AA96GIK5</accession>